<dbReference type="InterPro" id="IPR012291">
    <property type="entry name" value="CBM2_carb-bd_dom_sf"/>
</dbReference>
<dbReference type="SUPFAM" id="SSF49384">
    <property type="entry name" value="Carbohydrate-binding domain"/>
    <property type="match status" value="1"/>
</dbReference>
<dbReference type="SMART" id="SM00637">
    <property type="entry name" value="CBD_II"/>
    <property type="match status" value="1"/>
</dbReference>
<reference evidence="5" key="1">
    <citation type="journal article" date="2010" name="J. Mol. Evol.">
        <title>The role of pseudo-endoglucanases in the evolution of nematode cell wall-modifying proteins.</title>
        <authorList>
            <person name="Haegeman A."/>
            <person name="Kyndt T."/>
            <person name="Gheysen G."/>
        </authorList>
    </citation>
    <scope>NUCLEOTIDE SEQUENCE</scope>
</reference>
<gene>
    <name evidence="5" type="primary">exp1</name>
</gene>
<dbReference type="AlphaFoldDB" id="D8WJ43"/>
<dbReference type="Pfam" id="PF09478">
    <property type="entry name" value="CBM49"/>
    <property type="match status" value="1"/>
</dbReference>
<keyword evidence="1 3" id="KW-0732">Signal</keyword>
<feature type="domain" description="CBM2" evidence="4">
    <location>
        <begin position="214"/>
        <end position="307"/>
    </location>
</feature>
<dbReference type="GO" id="GO:0005975">
    <property type="term" value="P:carbohydrate metabolic process"/>
    <property type="evidence" value="ECO:0007669"/>
    <property type="project" value="InterPro"/>
</dbReference>
<protein>
    <submittedName>
        <fullName evidence="5">Expansin-like protein</fullName>
    </submittedName>
</protein>
<dbReference type="SUPFAM" id="SSF50685">
    <property type="entry name" value="Barwin-like endoglucanases"/>
    <property type="match status" value="1"/>
</dbReference>
<name>D8WJ43_9BILA</name>
<dbReference type="GO" id="GO:0030247">
    <property type="term" value="F:polysaccharide binding"/>
    <property type="evidence" value="ECO:0007669"/>
    <property type="project" value="InterPro"/>
</dbReference>
<feature type="chain" id="PRO_5003125016" evidence="3">
    <location>
        <begin position="20"/>
        <end position="311"/>
    </location>
</feature>
<organism evidence="5">
    <name type="scientific">Ditylenchus africanus</name>
    <dbReference type="NCBI Taxonomy" id="490491"/>
    <lineage>
        <taxon>Eukaryota</taxon>
        <taxon>Metazoa</taxon>
        <taxon>Ecdysozoa</taxon>
        <taxon>Nematoda</taxon>
        <taxon>Chromadorea</taxon>
        <taxon>Rhabditida</taxon>
        <taxon>Tylenchina</taxon>
        <taxon>Tylenchomorpha</taxon>
        <taxon>Sphaerularioidea</taxon>
        <taxon>Anguinidae</taxon>
        <taxon>Anguininae</taxon>
        <taxon>Ditylenchus</taxon>
    </lineage>
</organism>
<feature type="compositionally biased region" description="Low complexity" evidence="2">
    <location>
        <begin position="161"/>
        <end position="205"/>
    </location>
</feature>
<dbReference type="GO" id="GO:0004553">
    <property type="term" value="F:hydrolase activity, hydrolyzing O-glycosyl compounds"/>
    <property type="evidence" value="ECO:0007669"/>
    <property type="project" value="InterPro"/>
</dbReference>
<dbReference type="PANTHER" id="PTHR31836">
    <property type="match status" value="1"/>
</dbReference>
<evidence type="ECO:0000259" key="4">
    <source>
        <dbReference type="SMART" id="SM00637"/>
    </source>
</evidence>
<evidence type="ECO:0000256" key="3">
    <source>
        <dbReference type="SAM" id="SignalP"/>
    </source>
</evidence>
<dbReference type="InterPro" id="IPR036908">
    <property type="entry name" value="RlpA-like_sf"/>
</dbReference>
<sequence length="311" mass="31878">MQFVTLTFTLCIFFVSADAGLIEAQLNKPVPNSEFTFYGAGGKGACGLDVSSCSAAASGSLFDPNAQWVPSNYPDGRYILNDRICNGICIKVDYKGKSAVFPIDNKCPECEVNHVDLSESAFLVLEPLGGTVGVATGATLTYLFCNQTTISNCDGAASVGPTTASPSTKASTTTTKAPSTGSTTTASAGSTTKSSSATTTTTSPSNGGGNPGKLSVAANVASSWNGGMQLALVFTNNDSKSVCSVTFSIGLQSGQTVSNSWNMESESSSNQYNLPSWVNIAAGQQYSSSGLNINGSDSTPPTVSVVSYGYC</sequence>
<dbReference type="PANTHER" id="PTHR31836:SF28">
    <property type="entry name" value="SRCR DOMAIN-CONTAINING PROTEIN-RELATED"/>
    <property type="match status" value="1"/>
</dbReference>
<dbReference type="InterPro" id="IPR019028">
    <property type="entry name" value="CBM_49"/>
</dbReference>
<dbReference type="InterPro" id="IPR008965">
    <property type="entry name" value="CBM2/CBM3_carb-bd_dom_sf"/>
</dbReference>
<dbReference type="EMBL" id="GU129695">
    <property type="protein sequence ID" value="ADJ57307.1"/>
    <property type="molecule type" value="Genomic_DNA"/>
</dbReference>
<evidence type="ECO:0000256" key="2">
    <source>
        <dbReference type="SAM" id="MobiDB-lite"/>
    </source>
</evidence>
<feature type="signal peptide" evidence="3">
    <location>
        <begin position="1"/>
        <end position="19"/>
    </location>
</feature>
<proteinExistence type="predicted"/>
<dbReference type="CAZy" id="CBM2">
    <property type="family name" value="Carbohydrate-Binding Module Family 2"/>
</dbReference>
<dbReference type="InterPro" id="IPR001919">
    <property type="entry name" value="CBD2"/>
</dbReference>
<evidence type="ECO:0000256" key="1">
    <source>
        <dbReference type="ARBA" id="ARBA00022729"/>
    </source>
</evidence>
<accession>D8WJ43</accession>
<dbReference type="Gene3D" id="2.60.40.290">
    <property type="match status" value="1"/>
</dbReference>
<evidence type="ECO:0000313" key="5">
    <source>
        <dbReference type="EMBL" id="ADJ57307.1"/>
    </source>
</evidence>
<feature type="region of interest" description="Disordered" evidence="2">
    <location>
        <begin position="161"/>
        <end position="214"/>
    </location>
</feature>
<dbReference type="InterPro" id="IPR051477">
    <property type="entry name" value="Expansin_CellWall"/>
</dbReference>
<dbReference type="Gene3D" id="2.40.40.10">
    <property type="entry name" value="RlpA-like domain"/>
    <property type="match status" value="1"/>
</dbReference>